<evidence type="ECO:0000256" key="1">
    <source>
        <dbReference type="SAM" id="MobiDB-lite"/>
    </source>
</evidence>
<dbReference type="OrthoDB" id="7476756at2"/>
<feature type="region of interest" description="Disordered" evidence="1">
    <location>
        <begin position="84"/>
        <end position="109"/>
    </location>
</feature>
<dbReference type="InterPro" id="IPR010921">
    <property type="entry name" value="Trp_repressor/repl_initiator"/>
</dbReference>
<gene>
    <name evidence="2" type="ordered locus">RPC_0139</name>
</gene>
<dbReference type="eggNOG" id="COG2963">
    <property type="taxonomic scope" value="Bacteria"/>
</dbReference>
<dbReference type="KEGG" id="rpc:RPC_0139"/>
<organism evidence="2">
    <name type="scientific">Rhodopseudomonas palustris (strain BisB18)</name>
    <dbReference type="NCBI Taxonomy" id="316056"/>
    <lineage>
        <taxon>Bacteria</taxon>
        <taxon>Pseudomonadati</taxon>
        <taxon>Pseudomonadota</taxon>
        <taxon>Alphaproteobacteria</taxon>
        <taxon>Hyphomicrobiales</taxon>
        <taxon>Nitrobacteraceae</taxon>
        <taxon>Rhodopseudomonas</taxon>
    </lineage>
</organism>
<dbReference type="GO" id="GO:0006313">
    <property type="term" value="P:DNA transposition"/>
    <property type="evidence" value="ECO:0007669"/>
    <property type="project" value="InterPro"/>
</dbReference>
<dbReference type="Pfam" id="PF01527">
    <property type="entry name" value="HTH_Tnp_1"/>
    <property type="match status" value="1"/>
</dbReference>
<dbReference type="HOGENOM" id="CLU_2181916_0_0_5"/>
<evidence type="ECO:0000313" key="2">
    <source>
        <dbReference type="EMBL" id="ABD85714.1"/>
    </source>
</evidence>
<proteinExistence type="predicted"/>
<dbReference type="EMBL" id="CP000301">
    <property type="protein sequence ID" value="ABD85714.1"/>
    <property type="molecule type" value="Genomic_DNA"/>
</dbReference>
<dbReference type="AlphaFoldDB" id="Q21D22"/>
<protein>
    <submittedName>
        <fullName evidence="2">Transposase IS3/IS911</fullName>
    </submittedName>
</protein>
<dbReference type="SUPFAM" id="SSF48295">
    <property type="entry name" value="TrpR-like"/>
    <property type="match status" value="1"/>
</dbReference>
<sequence>MDTVDSAITKPVRRPEVFTGAGRRRAWSDEDKARLVAEIEISGDSVSGVARRHGLSPQQLFGWEGHHRSTGAISKRNALILGTNSPSGIRMSHVRQGFEPSARSQLETP</sequence>
<dbReference type="PANTHER" id="PTHR37936">
    <property type="entry name" value="TRANSPOSASE INSC FOR INSERTION ELEMENT IS2A-RELATED"/>
    <property type="match status" value="1"/>
</dbReference>
<reference evidence="2" key="1">
    <citation type="submission" date="2006-03" db="EMBL/GenBank/DDBJ databases">
        <title>Complete sequence of Rhodopseudomonas palustris BisB18.</title>
        <authorList>
            <consortium name="US DOE Joint Genome Institute"/>
            <person name="Copeland A."/>
            <person name="Lucas S."/>
            <person name="Lapidus A."/>
            <person name="Barry K."/>
            <person name="Detter J.C."/>
            <person name="Glavina del Rio T."/>
            <person name="Hammon N."/>
            <person name="Israni S."/>
            <person name="Dalin E."/>
            <person name="Tice H."/>
            <person name="Pitluck S."/>
            <person name="Chain P."/>
            <person name="Malfatti S."/>
            <person name="Shin M."/>
            <person name="Vergez L."/>
            <person name="Schmutz J."/>
            <person name="Larimer F."/>
            <person name="Land M."/>
            <person name="Hauser L."/>
            <person name="Pelletier D.A."/>
            <person name="Kyrpides N."/>
            <person name="Anderson I."/>
            <person name="Oda Y."/>
            <person name="Harwood C.S."/>
            <person name="Richardson P."/>
        </authorList>
    </citation>
    <scope>NUCLEOTIDE SEQUENCE [LARGE SCALE GENOMIC DNA]</scope>
    <source>
        <strain evidence="2">BisB18</strain>
    </source>
</reference>
<dbReference type="PANTHER" id="PTHR37936:SF3">
    <property type="entry name" value="TRANSPOSASE INSC FOR INSERTION ELEMENT IS2A-RELATED"/>
    <property type="match status" value="1"/>
</dbReference>
<name>Q21D22_RHOPB</name>
<dbReference type="InterPro" id="IPR002514">
    <property type="entry name" value="Transposase_8"/>
</dbReference>
<accession>Q21D22</accession>
<dbReference type="GO" id="GO:0004803">
    <property type="term" value="F:transposase activity"/>
    <property type="evidence" value="ECO:0007669"/>
    <property type="project" value="InterPro"/>
</dbReference>
<dbReference type="GO" id="GO:0043565">
    <property type="term" value="F:sequence-specific DNA binding"/>
    <property type="evidence" value="ECO:0007669"/>
    <property type="project" value="InterPro"/>
</dbReference>
<dbReference type="STRING" id="316056.RPC_0139"/>